<evidence type="ECO:0000313" key="2">
    <source>
        <dbReference type="Proteomes" id="UP000680304"/>
    </source>
</evidence>
<dbReference type="Proteomes" id="UP000680304">
    <property type="component" value="Unassembled WGS sequence"/>
</dbReference>
<name>A0ABQ4NBW9_9BACL</name>
<protein>
    <submittedName>
        <fullName evidence="1">Uncharacterized protein</fullName>
    </submittedName>
</protein>
<dbReference type="EMBL" id="BOVJ01000146">
    <property type="protein sequence ID" value="GIQ65717.1"/>
    <property type="molecule type" value="Genomic_DNA"/>
</dbReference>
<proteinExistence type="predicted"/>
<accession>A0ABQ4NBW9</accession>
<sequence length="109" mass="11461">MEEPDNPQHPVDLLNRADAVVAMGDAVVDAMGDAMVAMDDAEVDAMGDAMGDAVVGAMDDAEVDAMDGAMGDAVVAMGDAMDGADNMLPHSSNYLHWDFDPLAFWRMSP</sequence>
<gene>
    <name evidence="1" type="ORF">PACILC2_42850</name>
</gene>
<comment type="caution">
    <text evidence="1">The sequence shown here is derived from an EMBL/GenBank/DDBJ whole genome shotgun (WGS) entry which is preliminary data.</text>
</comment>
<organism evidence="1 2">
    <name type="scientific">Paenibacillus cisolokensis</name>
    <dbReference type="NCBI Taxonomy" id="1658519"/>
    <lineage>
        <taxon>Bacteria</taxon>
        <taxon>Bacillati</taxon>
        <taxon>Bacillota</taxon>
        <taxon>Bacilli</taxon>
        <taxon>Bacillales</taxon>
        <taxon>Paenibacillaceae</taxon>
        <taxon>Paenibacillus</taxon>
    </lineage>
</organism>
<reference evidence="1 2" key="1">
    <citation type="submission" date="2021-04" db="EMBL/GenBank/DDBJ databases">
        <title>Draft genome sequence of Paenibacillus cisolokensis, LC2-13A.</title>
        <authorList>
            <person name="Uke A."/>
            <person name="Chhe C."/>
            <person name="Baramee S."/>
            <person name="Kosugi A."/>
        </authorList>
    </citation>
    <scope>NUCLEOTIDE SEQUENCE [LARGE SCALE GENOMIC DNA]</scope>
    <source>
        <strain evidence="1 2">LC2-13A</strain>
    </source>
</reference>
<keyword evidence="2" id="KW-1185">Reference proteome</keyword>
<evidence type="ECO:0000313" key="1">
    <source>
        <dbReference type="EMBL" id="GIQ65717.1"/>
    </source>
</evidence>